<name>A0A813RME7_ADIRI</name>
<dbReference type="Proteomes" id="UP000663852">
    <property type="component" value="Unassembled WGS sequence"/>
</dbReference>
<organism evidence="3 5">
    <name type="scientific">Adineta ricciae</name>
    <name type="common">Rotifer</name>
    <dbReference type="NCBI Taxonomy" id="249248"/>
    <lineage>
        <taxon>Eukaryota</taxon>
        <taxon>Metazoa</taxon>
        <taxon>Spiralia</taxon>
        <taxon>Gnathifera</taxon>
        <taxon>Rotifera</taxon>
        <taxon>Eurotatoria</taxon>
        <taxon>Bdelloidea</taxon>
        <taxon>Adinetida</taxon>
        <taxon>Adinetidae</taxon>
        <taxon>Adineta</taxon>
    </lineage>
</organism>
<sequence length="666" mass="76637">MAEASTTYKTTDKQASNQNGLALVWLDDNALQDPDAKGIFLSLFKQVLCFNQPLECLELVESADGEPACISMLVSGKYGQMYVPNRLQPLNQIKSIYVYCMDTVRHNQWAQLCDKVRCVESDFGKIFECIQKDLKPPEKPAHHQPQHEHPTMEVESPQEQEPEPPREEFVSKLTERFTTGANLHDQLALQLLVKKPANDDDGVDDFKKYCQNHATTASVGEVDDHFQVDIPLENWYKPDLCYVHLNATHLIELWALRWFIRIFYEQLTVKHNQFNANSSTRTVYYGTWVRTGELDKIKQRIGEFIICNEILLAYTNMHDAAKFVDVKIDDHVKHRVIFEINIDKDTQFTIPYGELDKDRVLFWCGSRHRIIKVELMDGNDSCWLVGLSLSPTLNRNQATQDLYENYSQSLRNLDDTHRAFGRILIYKGLYTQAEKWFENTTHYEELAEVTLRQNLCQKASDYLQQLPEDSHSANLLRAYVHLLTSSDNIGKGKLLLTKIYSDANDDIVGARAAIALGFIEFIVTQKTEEALKYFTSARDILHRSVPEIHPDVAKSLIAIGYVHFAKDNFSEAEKIFREVLSIQNQCLPHNHPDIGKGRIGLAHCLASNPKKGREALQELGTAIHTLIRAYRRTFKTHPEVLLTNKEIERVQNDKRLRARNLLFDYI</sequence>
<dbReference type="Proteomes" id="UP000663828">
    <property type="component" value="Unassembled WGS sequence"/>
</dbReference>
<dbReference type="Gene3D" id="1.25.40.10">
    <property type="entry name" value="Tetratricopeptide repeat domain"/>
    <property type="match status" value="1"/>
</dbReference>
<accession>A0A813RME7</accession>
<dbReference type="Pfam" id="PF13424">
    <property type="entry name" value="TPR_12"/>
    <property type="match status" value="1"/>
</dbReference>
<protein>
    <submittedName>
        <fullName evidence="3">Uncharacterized protein</fullName>
    </submittedName>
</protein>
<evidence type="ECO:0000313" key="5">
    <source>
        <dbReference type="Proteomes" id="UP000663828"/>
    </source>
</evidence>
<evidence type="ECO:0000313" key="3">
    <source>
        <dbReference type="EMBL" id="CAF0783091.1"/>
    </source>
</evidence>
<evidence type="ECO:0000256" key="2">
    <source>
        <dbReference type="SAM" id="MobiDB-lite"/>
    </source>
</evidence>
<dbReference type="AlphaFoldDB" id="A0A813RME7"/>
<dbReference type="InterPro" id="IPR019734">
    <property type="entry name" value="TPR_rpt"/>
</dbReference>
<dbReference type="PROSITE" id="PS50005">
    <property type="entry name" value="TPR"/>
    <property type="match status" value="1"/>
</dbReference>
<keyword evidence="1" id="KW-0802">TPR repeat</keyword>
<proteinExistence type="predicted"/>
<dbReference type="SUPFAM" id="SSF48452">
    <property type="entry name" value="TPR-like"/>
    <property type="match status" value="1"/>
</dbReference>
<reference evidence="3" key="1">
    <citation type="submission" date="2021-02" db="EMBL/GenBank/DDBJ databases">
        <authorList>
            <person name="Nowell W R."/>
        </authorList>
    </citation>
    <scope>NUCLEOTIDE SEQUENCE</scope>
</reference>
<comment type="caution">
    <text evidence="3">The sequence shown here is derived from an EMBL/GenBank/DDBJ whole genome shotgun (WGS) entry which is preliminary data.</text>
</comment>
<dbReference type="EMBL" id="CAJNOJ010000020">
    <property type="protein sequence ID" value="CAF0840453.1"/>
    <property type="molecule type" value="Genomic_DNA"/>
</dbReference>
<feature type="region of interest" description="Disordered" evidence="2">
    <location>
        <begin position="136"/>
        <end position="167"/>
    </location>
</feature>
<dbReference type="OrthoDB" id="9984491at2759"/>
<dbReference type="EMBL" id="CAJNOR010000068">
    <property type="protein sequence ID" value="CAF0783091.1"/>
    <property type="molecule type" value="Genomic_DNA"/>
</dbReference>
<keyword evidence="5" id="KW-1185">Reference proteome</keyword>
<evidence type="ECO:0000313" key="4">
    <source>
        <dbReference type="EMBL" id="CAF0840453.1"/>
    </source>
</evidence>
<dbReference type="InterPro" id="IPR011990">
    <property type="entry name" value="TPR-like_helical_dom_sf"/>
</dbReference>
<evidence type="ECO:0000256" key="1">
    <source>
        <dbReference type="PROSITE-ProRule" id="PRU00339"/>
    </source>
</evidence>
<feature type="repeat" description="TPR" evidence="1">
    <location>
        <begin position="553"/>
        <end position="586"/>
    </location>
</feature>
<feature type="compositionally biased region" description="Basic and acidic residues" evidence="2">
    <location>
        <begin position="136"/>
        <end position="152"/>
    </location>
</feature>
<gene>
    <name evidence="4" type="ORF">EDS130_LOCUS6808</name>
    <name evidence="3" type="ORF">XAT740_LOCUS2080</name>
</gene>